<dbReference type="PANTHER" id="PTHR46932:SF12">
    <property type="entry name" value="HEAVY METAL-ASSOCIATED ISOPRENYLATED PLANT PROTEIN 47"/>
    <property type="match status" value="1"/>
</dbReference>
<dbReference type="Proteomes" id="UP000729402">
    <property type="component" value="Unassembled WGS sequence"/>
</dbReference>
<dbReference type="OrthoDB" id="690937at2759"/>
<gene>
    <name evidence="2" type="ORF">GUJ93_ZPchr0014g47458</name>
</gene>
<feature type="region of interest" description="Disordered" evidence="1">
    <location>
        <begin position="132"/>
        <end position="153"/>
    </location>
</feature>
<evidence type="ECO:0000313" key="3">
    <source>
        <dbReference type="Proteomes" id="UP000729402"/>
    </source>
</evidence>
<accession>A0A8J5TA41</accession>
<feature type="compositionally biased region" description="Polar residues" evidence="1">
    <location>
        <begin position="141"/>
        <end position="153"/>
    </location>
</feature>
<organism evidence="2 3">
    <name type="scientific">Zizania palustris</name>
    <name type="common">Northern wild rice</name>
    <dbReference type="NCBI Taxonomy" id="103762"/>
    <lineage>
        <taxon>Eukaryota</taxon>
        <taxon>Viridiplantae</taxon>
        <taxon>Streptophyta</taxon>
        <taxon>Embryophyta</taxon>
        <taxon>Tracheophyta</taxon>
        <taxon>Spermatophyta</taxon>
        <taxon>Magnoliopsida</taxon>
        <taxon>Liliopsida</taxon>
        <taxon>Poales</taxon>
        <taxon>Poaceae</taxon>
        <taxon>BOP clade</taxon>
        <taxon>Oryzoideae</taxon>
        <taxon>Oryzeae</taxon>
        <taxon>Zizaniinae</taxon>
        <taxon>Zizania</taxon>
    </lineage>
</organism>
<keyword evidence="3" id="KW-1185">Reference proteome</keyword>
<comment type="caution">
    <text evidence="2">The sequence shown here is derived from an EMBL/GenBank/DDBJ whole genome shotgun (WGS) entry which is preliminary data.</text>
</comment>
<evidence type="ECO:0000313" key="2">
    <source>
        <dbReference type="EMBL" id="KAG8082304.1"/>
    </source>
</evidence>
<proteinExistence type="predicted"/>
<evidence type="ECO:0000256" key="1">
    <source>
        <dbReference type="SAM" id="MobiDB-lite"/>
    </source>
</evidence>
<protein>
    <recommendedName>
        <fullName evidence="4">HMA domain-containing protein</fullName>
    </recommendedName>
</protein>
<dbReference type="AlphaFoldDB" id="A0A8J5TA41"/>
<evidence type="ECO:0008006" key="4">
    <source>
        <dbReference type="Google" id="ProtNLM"/>
    </source>
</evidence>
<dbReference type="PANTHER" id="PTHR46932">
    <property type="entry name" value="HEAVY METAL-ASSOCIATED ISOPRENYLATED PLANT PROTEIN 47"/>
    <property type="match status" value="1"/>
</dbReference>
<dbReference type="EMBL" id="JAAALK010000086">
    <property type="protein sequence ID" value="KAG8082304.1"/>
    <property type="molecule type" value="Genomic_DNA"/>
</dbReference>
<dbReference type="InterPro" id="IPR042885">
    <property type="entry name" value="HIPP47/16"/>
</dbReference>
<reference evidence="2" key="1">
    <citation type="journal article" date="2021" name="bioRxiv">
        <title>Whole Genome Assembly and Annotation of Northern Wild Rice, Zizania palustris L., Supports a Whole Genome Duplication in the Zizania Genus.</title>
        <authorList>
            <person name="Haas M."/>
            <person name="Kono T."/>
            <person name="Macchietto M."/>
            <person name="Millas R."/>
            <person name="McGilp L."/>
            <person name="Shao M."/>
            <person name="Duquette J."/>
            <person name="Hirsch C.N."/>
            <person name="Kimball J."/>
        </authorList>
    </citation>
    <scope>NUCLEOTIDE SEQUENCE</scope>
    <source>
        <tissue evidence="2">Fresh leaf tissue</tissue>
    </source>
</reference>
<reference evidence="2" key="2">
    <citation type="submission" date="2021-02" db="EMBL/GenBank/DDBJ databases">
        <authorList>
            <person name="Kimball J.A."/>
            <person name="Haas M.W."/>
            <person name="Macchietto M."/>
            <person name="Kono T."/>
            <person name="Duquette J."/>
            <person name="Shao M."/>
        </authorList>
    </citation>
    <scope>NUCLEOTIDE SEQUENCE</scope>
    <source>
        <tissue evidence="2">Fresh leaf tissue</tissue>
    </source>
</reference>
<name>A0A8J5TA41_ZIZPA</name>
<sequence length="234" mass="24778">MRTEILIWIPLGSERCRSKAFRVAGTVDGVKSVTVAGEEKNLLLVIGDGVVDASRLTRRLRNHVGYAEIVELTTTSSDVAVQTGAANANGGGGGLPWLARVGCPVTADSVVANNHHPSAPAGMQWRHAGEAAGTTGGAFDATNSPMPSCSASAHPSPWYGRSPLGGAVAVAVPVHRGAGYALDVPRSRSHPAANYSPLIERHDHRGYPTPHNCYYCNVRRRWVPRQPVSCCTIQ</sequence>